<name>A0ABD2PBZ5_9CUCU</name>
<dbReference type="EMBL" id="JABFTP020000185">
    <property type="protein sequence ID" value="KAL3288311.1"/>
    <property type="molecule type" value="Genomic_DNA"/>
</dbReference>
<evidence type="ECO:0000256" key="1">
    <source>
        <dbReference type="SAM" id="MobiDB-lite"/>
    </source>
</evidence>
<protein>
    <submittedName>
        <fullName evidence="2">Uncharacterized protein</fullName>
    </submittedName>
</protein>
<feature type="region of interest" description="Disordered" evidence="1">
    <location>
        <begin position="1"/>
        <end position="23"/>
    </location>
</feature>
<sequence length="227" mass="25301">MKSMNTRDAHDHSPNNLQIVTENDADHRIKEREASSCSYPCGYPSWPCTHPCSPPAPSPCPRPLCETEGSSRKDGAQMVHLHKIEERSESILRPNSCPCGYSCISASGNKRSEYTGPQSLELDNPDNHETKDHSPYSNTRRFSDSCLFTSTSQGPRSSQFPYKSCSYSKDPSFTSYLPCCPSDVKGDSELHGMKRCPHSHSSENENGQNGNELNSKENQINGIREKR</sequence>
<keyword evidence="3" id="KW-1185">Reference proteome</keyword>
<dbReference type="Proteomes" id="UP001516400">
    <property type="component" value="Unassembled WGS sequence"/>
</dbReference>
<organism evidence="2 3">
    <name type="scientific">Cryptolaemus montrouzieri</name>
    <dbReference type="NCBI Taxonomy" id="559131"/>
    <lineage>
        <taxon>Eukaryota</taxon>
        <taxon>Metazoa</taxon>
        <taxon>Ecdysozoa</taxon>
        <taxon>Arthropoda</taxon>
        <taxon>Hexapoda</taxon>
        <taxon>Insecta</taxon>
        <taxon>Pterygota</taxon>
        <taxon>Neoptera</taxon>
        <taxon>Endopterygota</taxon>
        <taxon>Coleoptera</taxon>
        <taxon>Polyphaga</taxon>
        <taxon>Cucujiformia</taxon>
        <taxon>Coccinelloidea</taxon>
        <taxon>Coccinellidae</taxon>
        <taxon>Scymninae</taxon>
        <taxon>Scymnini</taxon>
        <taxon>Cryptolaemus</taxon>
    </lineage>
</organism>
<feature type="compositionally biased region" description="Basic and acidic residues" evidence="1">
    <location>
        <begin position="125"/>
        <end position="134"/>
    </location>
</feature>
<accession>A0ABD2PBZ5</accession>
<dbReference type="AlphaFoldDB" id="A0ABD2PBZ5"/>
<feature type="compositionally biased region" description="Basic and acidic residues" evidence="1">
    <location>
        <begin position="1"/>
        <end position="13"/>
    </location>
</feature>
<proteinExistence type="predicted"/>
<evidence type="ECO:0000313" key="3">
    <source>
        <dbReference type="Proteomes" id="UP001516400"/>
    </source>
</evidence>
<gene>
    <name evidence="2" type="ORF">HHI36_002759</name>
</gene>
<feature type="region of interest" description="Disordered" evidence="1">
    <location>
        <begin position="114"/>
        <end position="138"/>
    </location>
</feature>
<evidence type="ECO:0000313" key="2">
    <source>
        <dbReference type="EMBL" id="KAL3288311.1"/>
    </source>
</evidence>
<feature type="region of interest" description="Disordered" evidence="1">
    <location>
        <begin position="188"/>
        <end position="227"/>
    </location>
</feature>
<feature type="non-terminal residue" evidence="2">
    <location>
        <position position="227"/>
    </location>
</feature>
<feature type="compositionally biased region" description="Low complexity" evidence="1">
    <location>
        <begin position="204"/>
        <end position="213"/>
    </location>
</feature>
<reference evidence="2 3" key="1">
    <citation type="journal article" date="2021" name="BMC Biol.">
        <title>Horizontally acquired antibacterial genes associated with adaptive radiation of ladybird beetles.</title>
        <authorList>
            <person name="Li H.S."/>
            <person name="Tang X.F."/>
            <person name="Huang Y.H."/>
            <person name="Xu Z.Y."/>
            <person name="Chen M.L."/>
            <person name="Du X.Y."/>
            <person name="Qiu B.Y."/>
            <person name="Chen P.T."/>
            <person name="Zhang W."/>
            <person name="Slipinski A."/>
            <person name="Escalona H.E."/>
            <person name="Waterhouse R.M."/>
            <person name="Zwick A."/>
            <person name="Pang H."/>
        </authorList>
    </citation>
    <scope>NUCLEOTIDE SEQUENCE [LARGE SCALE GENOMIC DNA]</scope>
    <source>
        <strain evidence="2">SYSU2018</strain>
    </source>
</reference>
<comment type="caution">
    <text evidence="2">The sequence shown here is derived from an EMBL/GenBank/DDBJ whole genome shotgun (WGS) entry which is preliminary data.</text>
</comment>